<evidence type="ECO:0000313" key="7">
    <source>
        <dbReference type="EMBL" id="KAK0174737.1"/>
    </source>
</evidence>
<keyword evidence="3 5" id="KW-1133">Transmembrane helix</keyword>
<sequence>MTALTRFIFCLFACFLLLRIGRRRIVIISATGTAVFSLILSGYMFGRVGEYYLDKYVIGICVFGYVGLNTIGLLTIPGMMIGELLPHRARGIGGGCTMFIFNLTLFSVTKFFPMVKSMIGMSGVFMIFGLSAVIMTIFTWLIFPETKNQTLQEIEDYFNEGNVLWIKRRKSQKQRLTTPSDA</sequence>
<keyword evidence="8" id="KW-1185">Reference proteome</keyword>
<feature type="domain" description="Major facilitator superfamily (MFS) profile" evidence="6">
    <location>
        <begin position="1"/>
        <end position="147"/>
    </location>
</feature>
<dbReference type="InterPro" id="IPR020846">
    <property type="entry name" value="MFS_dom"/>
</dbReference>
<dbReference type="Gene3D" id="1.20.1250.20">
    <property type="entry name" value="MFS general substrate transporter like domains"/>
    <property type="match status" value="1"/>
</dbReference>
<feature type="transmembrane region" description="Helical" evidence="5">
    <location>
        <begin position="56"/>
        <end position="80"/>
    </location>
</feature>
<dbReference type="PANTHER" id="PTHR48021">
    <property type="match status" value="1"/>
</dbReference>
<evidence type="ECO:0000259" key="6">
    <source>
        <dbReference type="PROSITE" id="PS50850"/>
    </source>
</evidence>
<dbReference type="InterPro" id="IPR050549">
    <property type="entry name" value="MFS_Trehalose_Transporter"/>
</dbReference>
<organism evidence="7 8">
    <name type="scientific">Microctonus hyperodae</name>
    <name type="common">Parasitoid wasp</name>
    <dbReference type="NCBI Taxonomy" id="165561"/>
    <lineage>
        <taxon>Eukaryota</taxon>
        <taxon>Metazoa</taxon>
        <taxon>Ecdysozoa</taxon>
        <taxon>Arthropoda</taxon>
        <taxon>Hexapoda</taxon>
        <taxon>Insecta</taxon>
        <taxon>Pterygota</taxon>
        <taxon>Neoptera</taxon>
        <taxon>Endopterygota</taxon>
        <taxon>Hymenoptera</taxon>
        <taxon>Apocrita</taxon>
        <taxon>Ichneumonoidea</taxon>
        <taxon>Braconidae</taxon>
        <taxon>Euphorinae</taxon>
        <taxon>Microctonus</taxon>
    </lineage>
</organism>
<keyword evidence="4 5" id="KW-0472">Membrane</keyword>
<name>A0AA39FRZ0_MICHY</name>
<dbReference type="InterPro" id="IPR036259">
    <property type="entry name" value="MFS_trans_sf"/>
</dbReference>
<dbReference type="Proteomes" id="UP001168972">
    <property type="component" value="Unassembled WGS sequence"/>
</dbReference>
<dbReference type="InterPro" id="IPR005828">
    <property type="entry name" value="MFS_sugar_transport-like"/>
</dbReference>
<dbReference type="GO" id="GO:0022857">
    <property type="term" value="F:transmembrane transporter activity"/>
    <property type="evidence" value="ECO:0007669"/>
    <property type="project" value="InterPro"/>
</dbReference>
<dbReference type="GO" id="GO:0016020">
    <property type="term" value="C:membrane"/>
    <property type="evidence" value="ECO:0007669"/>
    <property type="project" value="UniProtKB-SubCell"/>
</dbReference>
<feature type="transmembrane region" description="Helical" evidence="5">
    <location>
        <begin position="124"/>
        <end position="143"/>
    </location>
</feature>
<evidence type="ECO:0000256" key="4">
    <source>
        <dbReference type="ARBA" id="ARBA00023136"/>
    </source>
</evidence>
<dbReference type="PROSITE" id="PS50850">
    <property type="entry name" value="MFS"/>
    <property type="match status" value="1"/>
</dbReference>
<gene>
    <name evidence="7" type="ORF">PV327_010473</name>
</gene>
<evidence type="ECO:0000256" key="1">
    <source>
        <dbReference type="ARBA" id="ARBA00004141"/>
    </source>
</evidence>
<dbReference type="EMBL" id="JAQQBR010000006">
    <property type="protein sequence ID" value="KAK0174737.1"/>
    <property type="molecule type" value="Genomic_DNA"/>
</dbReference>
<evidence type="ECO:0000256" key="5">
    <source>
        <dbReference type="SAM" id="Phobius"/>
    </source>
</evidence>
<feature type="transmembrane region" description="Helical" evidence="5">
    <location>
        <begin position="33"/>
        <end position="49"/>
    </location>
</feature>
<reference evidence="7" key="1">
    <citation type="journal article" date="2023" name="bioRxiv">
        <title>Scaffold-level genome assemblies of two parasitoid biocontrol wasps reveal the parthenogenesis mechanism and an associated novel virus.</title>
        <authorList>
            <person name="Inwood S."/>
            <person name="Skelly J."/>
            <person name="Guhlin J."/>
            <person name="Harrop T."/>
            <person name="Goldson S."/>
            <person name="Dearden P."/>
        </authorList>
    </citation>
    <scope>NUCLEOTIDE SEQUENCE</scope>
    <source>
        <strain evidence="7">Lincoln</strain>
        <tissue evidence="7">Whole body</tissue>
    </source>
</reference>
<comment type="subcellular location">
    <subcellularLocation>
        <location evidence="1">Membrane</location>
        <topology evidence="1">Multi-pass membrane protein</topology>
    </subcellularLocation>
</comment>
<reference evidence="7" key="2">
    <citation type="submission" date="2023-03" db="EMBL/GenBank/DDBJ databases">
        <authorList>
            <person name="Inwood S.N."/>
            <person name="Skelly J.G."/>
            <person name="Guhlin J."/>
            <person name="Harrop T.W.R."/>
            <person name="Goldson S.G."/>
            <person name="Dearden P.K."/>
        </authorList>
    </citation>
    <scope>NUCLEOTIDE SEQUENCE</scope>
    <source>
        <strain evidence="7">Lincoln</strain>
        <tissue evidence="7">Whole body</tissue>
    </source>
</reference>
<dbReference type="PANTHER" id="PTHR48021:SF7">
    <property type="entry name" value="RH09188P"/>
    <property type="match status" value="1"/>
</dbReference>
<proteinExistence type="predicted"/>
<accession>A0AA39FRZ0</accession>
<dbReference type="AlphaFoldDB" id="A0AA39FRZ0"/>
<protein>
    <recommendedName>
        <fullName evidence="6">Major facilitator superfamily (MFS) profile domain-containing protein</fullName>
    </recommendedName>
</protein>
<evidence type="ECO:0000256" key="3">
    <source>
        <dbReference type="ARBA" id="ARBA00022989"/>
    </source>
</evidence>
<evidence type="ECO:0000256" key="2">
    <source>
        <dbReference type="ARBA" id="ARBA00022692"/>
    </source>
</evidence>
<keyword evidence="2 5" id="KW-0812">Transmembrane</keyword>
<feature type="transmembrane region" description="Helical" evidence="5">
    <location>
        <begin position="92"/>
        <end position="112"/>
    </location>
</feature>
<comment type="caution">
    <text evidence="7">The sequence shown here is derived from an EMBL/GenBank/DDBJ whole genome shotgun (WGS) entry which is preliminary data.</text>
</comment>
<evidence type="ECO:0000313" key="8">
    <source>
        <dbReference type="Proteomes" id="UP001168972"/>
    </source>
</evidence>
<dbReference type="Pfam" id="PF00083">
    <property type="entry name" value="Sugar_tr"/>
    <property type="match status" value="1"/>
</dbReference>
<dbReference type="SUPFAM" id="SSF103473">
    <property type="entry name" value="MFS general substrate transporter"/>
    <property type="match status" value="1"/>
</dbReference>